<evidence type="ECO:0000313" key="4">
    <source>
        <dbReference type="Proteomes" id="UP000800303"/>
    </source>
</evidence>
<dbReference type="EMBL" id="JAAFGS010000007">
    <property type="protein sequence ID" value="NGZ77276.1"/>
    <property type="molecule type" value="Genomic_DNA"/>
</dbReference>
<sequence>MNEREAENAGGTEGTAGRESARLDAEIEDIRRRIDERCGNERFRMLFYDVAGNIPADMLDGEREVPEELADEDDGEWKFWKPVPSTITDREIGESESRLGAEFPPSFRAALQAYHLVSWTSAGVEDGRGGYVGGCMSFTLPALTTELRLSELERNAAEDWGHLIAAGYLPFAIGEDGQGPICFDLERRREDGDCPVVWMLHDYLVDLGPEGAGVRANVEPHMRQLADSFGEMKAVLFGGEKEQE</sequence>
<evidence type="ECO:0000256" key="1">
    <source>
        <dbReference type="SAM" id="MobiDB-lite"/>
    </source>
</evidence>
<accession>A0ABX0FCZ2</accession>
<dbReference type="SUPFAM" id="SSF160631">
    <property type="entry name" value="SMI1/KNR4-like"/>
    <property type="match status" value="1"/>
</dbReference>
<protein>
    <submittedName>
        <fullName evidence="3">SMI1/KNR4 family protein</fullName>
    </submittedName>
</protein>
<gene>
    <name evidence="3" type="ORF">GYN08_18455</name>
</gene>
<dbReference type="InterPro" id="IPR037883">
    <property type="entry name" value="Knr4/Smi1-like_sf"/>
</dbReference>
<dbReference type="RefSeq" id="WP_166277375.1">
    <property type="nucleotide sequence ID" value="NZ_JAAFGS010000007.1"/>
</dbReference>
<dbReference type="Gene3D" id="3.40.1580.10">
    <property type="entry name" value="SMI1/KNR4-like"/>
    <property type="match status" value="1"/>
</dbReference>
<evidence type="ECO:0000259" key="2">
    <source>
        <dbReference type="Pfam" id="PF09346"/>
    </source>
</evidence>
<feature type="domain" description="Knr4/Smi1-like" evidence="2">
    <location>
        <begin position="87"/>
        <end position="232"/>
    </location>
</feature>
<organism evidence="3 4">
    <name type="scientific">Saccharibacillus alkalitolerans</name>
    <dbReference type="NCBI Taxonomy" id="2705290"/>
    <lineage>
        <taxon>Bacteria</taxon>
        <taxon>Bacillati</taxon>
        <taxon>Bacillota</taxon>
        <taxon>Bacilli</taxon>
        <taxon>Bacillales</taxon>
        <taxon>Paenibacillaceae</taxon>
        <taxon>Saccharibacillus</taxon>
    </lineage>
</organism>
<evidence type="ECO:0000313" key="3">
    <source>
        <dbReference type="EMBL" id="NGZ77276.1"/>
    </source>
</evidence>
<dbReference type="InterPro" id="IPR018958">
    <property type="entry name" value="Knr4/Smi1-like_dom"/>
</dbReference>
<keyword evidence="4" id="KW-1185">Reference proteome</keyword>
<name>A0ABX0FCZ2_9BACL</name>
<reference evidence="3 4" key="1">
    <citation type="submission" date="2020-01" db="EMBL/GenBank/DDBJ databases">
        <title>Polyphasic characterisation and genomic insights into a novel alkali tolerant bacterium VR-M41.</title>
        <authorList>
            <person name="Vemuluri V.R."/>
        </authorList>
    </citation>
    <scope>NUCLEOTIDE SEQUENCE [LARGE SCALE GENOMIC DNA]</scope>
    <source>
        <strain evidence="3 4">VR-M41</strain>
    </source>
</reference>
<dbReference type="Proteomes" id="UP000800303">
    <property type="component" value="Unassembled WGS sequence"/>
</dbReference>
<dbReference type="Pfam" id="PF09346">
    <property type="entry name" value="SMI1_KNR4"/>
    <property type="match status" value="1"/>
</dbReference>
<proteinExistence type="predicted"/>
<feature type="region of interest" description="Disordered" evidence="1">
    <location>
        <begin position="1"/>
        <end position="25"/>
    </location>
</feature>
<comment type="caution">
    <text evidence="3">The sequence shown here is derived from an EMBL/GenBank/DDBJ whole genome shotgun (WGS) entry which is preliminary data.</text>
</comment>